<dbReference type="AlphaFoldDB" id="A0A0G1DI60"/>
<reference evidence="4 5" key="1">
    <citation type="journal article" date="2015" name="Nature">
        <title>rRNA introns, odd ribosomes, and small enigmatic genomes across a large radiation of phyla.</title>
        <authorList>
            <person name="Brown C.T."/>
            <person name="Hug L.A."/>
            <person name="Thomas B.C."/>
            <person name="Sharon I."/>
            <person name="Castelle C.J."/>
            <person name="Singh A."/>
            <person name="Wilkins M.J."/>
            <person name="Williams K.H."/>
            <person name="Banfield J.F."/>
        </authorList>
    </citation>
    <scope>NUCLEOTIDE SEQUENCE [LARGE SCALE GENOMIC DNA]</scope>
</reference>
<dbReference type="SUPFAM" id="SSF46894">
    <property type="entry name" value="C-terminal effector domain of the bipartite response regulators"/>
    <property type="match status" value="1"/>
</dbReference>
<evidence type="ECO:0000313" key="5">
    <source>
        <dbReference type="Proteomes" id="UP000034894"/>
    </source>
</evidence>
<proteinExistence type="predicted"/>
<dbReference type="InterPro" id="IPR001867">
    <property type="entry name" value="OmpR/PhoB-type_DNA-bd"/>
</dbReference>
<name>A0A0G1DI60_9BACT</name>
<evidence type="ECO:0000313" key="4">
    <source>
        <dbReference type="EMBL" id="KKS97525.1"/>
    </source>
</evidence>
<evidence type="ECO:0000259" key="3">
    <source>
        <dbReference type="PROSITE" id="PS51755"/>
    </source>
</evidence>
<gene>
    <name evidence="4" type="ORF">UV73_C0008G0045</name>
</gene>
<comment type="caution">
    <text evidence="4">The sequence shown here is derived from an EMBL/GenBank/DDBJ whole genome shotgun (WGS) entry which is preliminary data.</text>
</comment>
<accession>A0A0G1DI60</accession>
<evidence type="ECO:0000256" key="1">
    <source>
        <dbReference type="ARBA" id="ARBA00023125"/>
    </source>
</evidence>
<dbReference type="SMART" id="SM00862">
    <property type="entry name" value="Trans_reg_C"/>
    <property type="match status" value="1"/>
</dbReference>
<dbReference type="GO" id="GO:0006355">
    <property type="term" value="P:regulation of DNA-templated transcription"/>
    <property type="evidence" value="ECO:0007669"/>
    <property type="project" value="InterPro"/>
</dbReference>
<evidence type="ECO:0000256" key="2">
    <source>
        <dbReference type="PROSITE-ProRule" id="PRU01091"/>
    </source>
</evidence>
<feature type="domain" description="OmpR/PhoB-type" evidence="3">
    <location>
        <begin position="305"/>
        <end position="409"/>
    </location>
</feature>
<dbReference type="EMBL" id="LCFP01000008">
    <property type="protein sequence ID" value="KKS97525.1"/>
    <property type="molecule type" value="Genomic_DNA"/>
</dbReference>
<dbReference type="InterPro" id="IPR036388">
    <property type="entry name" value="WH-like_DNA-bd_sf"/>
</dbReference>
<protein>
    <recommendedName>
        <fullName evidence="3">OmpR/PhoB-type domain-containing protein</fullName>
    </recommendedName>
</protein>
<dbReference type="GO" id="GO:0000160">
    <property type="term" value="P:phosphorelay signal transduction system"/>
    <property type="evidence" value="ECO:0007669"/>
    <property type="project" value="InterPro"/>
</dbReference>
<sequence>MAYRQTKQPPITPETTLENARKWLNIVRYGESGSVIQLQDDCEYRLSEILENPKILKKYLGPYYRKYLLIHLPYNQSFDHTIRESLDGLCRARNIRLPENNDVNSYIKYVADKGYEIALFISRLSPTLEDPVFRELLFLEKILQDARNFSVVCFFESDITHPDYRQLTDKCSLIFDNIIKYPLYNRSDSRQFIKYQRELWNLTISKKLENEILDLSGGYLWIISAILRYFRDNPKQKIESAVKDEQVMNKAIVVWDKLTETQKTILKKAANKQLFKDAENRPEYDYLKKIRLISGKNDLGLPIFNHIIDRENKAKKLTSRDNAVFLENRDISNELTYNEKVFLSILIKNSKKIVTRNDLAKAIWKDSWEEKYSDWAIDRLAYRLRQKLTVLGIDNSLLKTAKRKGFIFG</sequence>
<dbReference type="GO" id="GO:0003677">
    <property type="term" value="F:DNA binding"/>
    <property type="evidence" value="ECO:0007669"/>
    <property type="project" value="UniProtKB-UniRule"/>
</dbReference>
<dbReference type="Pfam" id="PF00486">
    <property type="entry name" value="Trans_reg_C"/>
    <property type="match status" value="1"/>
</dbReference>
<dbReference type="PROSITE" id="PS51755">
    <property type="entry name" value="OMPR_PHOB"/>
    <property type="match status" value="1"/>
</dbReference>
<dbReference type="InterPro" id="IPR016032">
    <property type="entry name" value="Sig_transdc_resp-reg_C-effctor"/>
</dbReference>
<feature type="DNA-binding region" description="OmpR/PhoB-type" evidence="2">
    <location>
        <begin position="305"/>
        <end position="409"/>
    </location>
</feature>
<dbReference type="Proteomes" id="UP000034894">
    <property type="component" value="Unassembled WGS sequence"/>
</dbReference>
<dbReference type="Gene3D" id="1.10.10.10">
    <property type="entry name" value="Winged helix-like DNA-binding domain superfamily/Winged helix DNA-binding domain"/>
    <property type="match status" value="1"/>
</dbReference>
<organism evidence="4 5">
    <name type="scientific">Candidatus Gottesmanbacteria bacterium GW2011_GWA2_43_14</name>
    <dbReference type="NCBI Taxonomy" id="1618443"/>
    <lineage>
        <taxon>Bacteria</taxon>
        <taxon>Candidatus Gottesmaniibacteriota</taxon>
    </lineage>
</organism>
<dbReference type="STRING" id="1618443.UV73_C0008G0045"/>
<keyword evidence="1 2" id="KW-0238">DNA-binding</keyword>